<evidence type="ECO:0000313" key="1">
    <source>
        <dbReference type="EMBL" id="KAK4134839.1"/>
    </source>
</evidence>
<dbReference type="Proteomes" id="UP001304895">
    <property type="component" value="Unassembled WGS sequence"/>
</dbReference>
<evidence type="ECO:0000313" key="2">
    <source>
        <dbReference type="Proteomes" id="UP001304895"/>
    </source>
</evidence>
<protein>
    <submittedName>
        <fullName evidence="1">Uncharacterized protein</fullName>
    </submittedName>
</protein>
<name>A0AAN6ULA0_9PEZI</name>
<organism evidence="1 2">
    <name type="scientific">Trichocladium antarcticum</name>
    <dbReference type="NCBI Taxonomy" id="1450529"/>
    <lineage>
        <taxon>Eukaryota</taxon>
        <taxon>Fungi</taxon>
        <taxon>Dikarya</taxon>
        <taxon>Ascomycota</taxon>
        <taxon>Pezizomycotina</taxon>
        <taxon>Sordariomycetes</taxon>
        <taxon>Sordariomycetidae</taxon>
        <taxon>Sordariales</taxon>
        <taxon>Chaetomiaceae</taxon>
        <taxon>Trichocladium</taxon>
    </lineage>
</organism>
<proteinExistence type="predicted"/>
<dbReference type="EMBL" id="MU853407">
    <property type="protein sequence ID" value="KAK4134839.1"/>
    <property type="molecule type" value="Genomic_DNA"/>
</dbReference>
<sequence>MPYGAPVLLLVYIQRKPYPLNRGPAWYTPPGSSSLLRLGGALVPPLTGGVFKRLASIFTEGDNTLPAGPATAPAAAAAATAAAAAATAATALAALPDLEPDPIYNISIPPPPLRVTEGNNNTLPAAGPAATKYTIRKKKKKYNTTSSLAAKEGICSIRKETAAAPATNPFFASPYAAATPSASLFFTRVTP</sequence>
<comment type="caution">
    <text evidence="1">The sequence shown here is derived from an EMBL/GenBank/DDBJ whole genome shotgun (WGS) entry which is preliminary data.</text>
</comment>
<accession>A0AAN6ULA0</accession>
<gene>
    <name evidence="1" type="ORF">BT67DRAFT_433674</name>
</gene>
<dbReference type="AlphaFoldDB" id="A0AAN6ULA0"/>
<keyword evidence="2" id="KW-1185">Reference proteome</keyword>
<reference evidence="1" key="2">
    <citation type="submission" date="2023-05" db="EMBL/GenBank/DDBJ databases">
        <authorList>
            <consortium name="Lawrence Berkeley National Laboratory"/>
            <person name="Steindorff A."/>
            <person name="Hensen N."/>
            <person name="Bonometti L."/>
            <person name="Westerberg I."/>
            <person name="Brannstrom I.O."/>
            <person name="Guillou S."/>
            <person name="Cros-Aarteil S."/>
            <person name="Calhoun S."/>
            <person name="Haridas S."/>
            <person name="Kuo A."/>
            <person name="Mondo S."/>
            <person name="Pangilinan J."/>
            <person name="Riley R."/>
            <person name="Labutti K."/>
            <person name="Andreopoulos B."/>
            <person name="Lipzen A."/>
            <person name="Chen C."/>
            <person name="Yanf M."/>
            <person name="Daum C."/>
            <person name="Ng V."/>
            <person name="Clum A."/>
            <person name="Ohm R."/>
            <person name="Martin F."/>
            <person name="Silar P."/>
            <person name="Natvig D."/>
            <person name="Lalanne C."/>
            <person name="Gautier V."/>
            <person name="Ament-Velasquez S.L."/>
            <person name="Kruys A."/>
            <person name="Hutchinson M.I."/>
            <person name="Powell A.J."/>
            <person name="Barry K."/>
            <person name="Miller A.N."/>
            <person name="Grigoriev I.V."/>
            <person name="Debuchy R."/>
            <person name="Gladieux P."/>
            <person name="Thoren M.H."/>
            <person name="Johannesson H."/>
        </authorList>
    </citation>
    <scope>NUCLEOTIDE SEQUENCE</scope>
    <source>
        <strain evidence="1">CBS 123565</strain>
    </source>
</reference>
<reference evidence="1" key="1">
    <citation type="journal article" date="2023" name="Mol. Phylogenet. Evol.">
        <title>Genome-scale phylogeny and comparative genomics of the fungal order Sordariales.</title>
        <authorList>
            <person name="Hensen N."/>
            <person name="Bonometti L."/>
            <person name="Westerberg I."/>
            <person name="Brannstrom I.O."/>
            <person name="Guillou S."/>
            <person name="Cros-Aarteil S."/>
            <person name="Calhoun S."/>
            <person name="Haridas S."/>
            <person name="Kuo A."/>
            <person name="Mondo S."/>
            <person name="Pangilinan J."/>
            <person name="Riley R."/>
            <person name="LaButti K."/>
            <person name="Andreopoulos B."/>
            <person name="Lipzen A."/>
            <person name="Chen C."/>
            <person name="Yan M."/>
            <person name="Daum C."/>
            <person name="Ng V."/>
            <person name="Clum A."/>
            <person name="Steindorff A."/>
            <person name="Ohm R.A."/>
            <person name="Martin F."/>
            <person name="Silar P."/>
            <person name="Natvig D.O."/>
            <person name="Lalanne C."/>
            <person name="Gautier V."/>
            <person name="Ament-Velasquez S.L."/>
            <person name="Kruys A."/>
            <person name="Hutchinson M.I."/>
            <person name="Powell A.J."/>
            <person name="Barry K."/>
            <person name="Miller A.N."/>
            <person name="Grigoriev I.V."/>
            <person name="Debuchy R."/>
            <person name="Gladieux P."/>
            <person name="Hiltunen Thoren M."/>
            <person name="Johannesson H."/>
        </authorList>
    </citation>
    <scope>NUCLEOTIDE SEQUENCE</scope>
    <source>
        <strain evidence="1">CBS 123565</strain>
    </source>
</reference>